<gene>
    <name evidence="2" type="ORF">E4021_08895</name>
</gene>
<dbReference type="Gene3D" id="3.90.550.10">
    <property type="entry name" value="Spore Coat Polysaccharide Biosynthesis Protein SpsA, Chain A"/>
    <property type="match status" value="1"/>
</dbReference>
<comment type="caution">
    <text evidence="2">The sequence shown here is derived from an EMBL/GenBank/DDBJ whole genome shotgun (WGS) entry which is preliminary data.</text>
</comment>
<dbReference type="PANTHER" id="PTHR22916">
    <property type="entry name" value="GLYCOSYLTRANSFERASE"/>
    <property type="match status" value="1"/>
</dbReference>
<organism evidence="2 3">
    <name type="scientific">Neolewinella litorea</name>
    <dbReference type="NCBI Taxonomy" id="2562452"/>
    <lineage>
        <taxon>Bacteria</taxon>
        <taxon>Pseudomonadati</taxon>
        <taxon>Bacteroidota</taxon>
        <taxon>Saprospiria</taxon>
        <taxon>Saprospirales</taxon>
        <taxon>Lewinellaceae</taxon>
        <taxon>Neolewinella</taxon>
    </lineage>
</organism>
<dbReference type="AlphaFoldDB" id="A0A4S4NIX0"/>
<evidence type="ECO:0000259" key="1">
    <source>
        <dbReference type="Pfam" id="PF00535"/>
    </source>
</evidence>
<keyword evidence="3" id="KW-1185">Reference proteome</keyword>
<dbReference type="GO" id="GO:0016758">
    <property type="term" value="F:hexosyltransferase activity"/>
    <property type="evidence" value="ECO:0007669"/>
    <property type="project" value="UniProtKB-ARBA"/>
</dbReference>
<dbReference type="PANTHER" id="PTHR22916:SF71">
    <property type="entry name" value="GLYCOSYL TRANSFERASE"/>
    <property type="match status" value="1"/>
</dbReference>
<dbReference type="Pfam" id="PF00535">
    <property type="entry name" value="Glycos_transf_2"/>
    <property type="match status" value="1"/>
</dbReference>
<evidence type="ECO:0000313" key="2">
    <source>
        <dbReference type="EMBL" id="THH39724.1"/>
    </source>
</evidence>
<protein>
    <submittedName>
        <fullName evidence="2">Glycosyltransferase</fullName>
    </submittedName>
</protein>
<dbReference type="OrthoDB" id="199095at2"/>
<sequence>MRTPPKSPYHLPPEPQNWRQSDWPEVSVSVVTYNQHNLIGRALDSILAQQVNFSWEIVVGDDCSTDGTREILLDYQSRYPDIIRLLLYDHRLPGTPGRRNNMLNPMACRGRYTALLDGDDYWVDPNKLQRQYDTMERYPELSISLHDTRCEEVNERGELLEPPLLRSHSSRTPRRATGFYPHEHFCADRNIRVHTSSFFFRTRIFGNWPPDMEEVVAADHYFFLLISQRGPAYYEDRVASVNERQPCSLTNSDHYLSEERKLRHLQDMRLYRTRFPATRLTDSYSAFAARLAKEVLFSAIRSGRLHRIPFLLAYLAGEPRGLRRMVRRRLEKASFR</sequence>
<dbReference type="InterPro" id="IPR001173">
    <property type="entry name" value="Glyco_trans_2-like"/>
</dbReference>
<accession>A0A4S4NIX0</accession>
<dbReference type="RefSeq" id="WP_136458503.1">
    <property type="nucleotide sequence ID" value="NZ_SRSF01000003.1"/>
</dbReference>
<dbReference type="SUPFAM" id="SSF53448">
    <property type="entry name" value="Nucleotide-diphospho-sugar transferases"/>
    <property type="match status" value="1"/>
</dbReference>
<dbReference type="InterPro" id="IPR029044">
    <property type="entry name" value="Nucleotide-diphossugar_trans"/>
</dbReference>
<dbReference type="Proteomes" id="UP000308528">
    <property type="component" value="Unassembled WGS sequence"/>
</dbReference>
<proteinExistence type="predicted"/>
<dbReference type="EMBL" id="SRSF01000003">
    <property type="protein sequence ID" value="THH39724.1"/>
    <property type="molecule type" value="Genomic_DNA"/>
</dbReference>
<reference evidence="2 3" key="1">
    <citation type="submission" date="2019-04" db="EMBL/GenBank/DDBJ databases">
        <title>Lewinella litorea sp. nov., isolated from a marine sand.</title>
        <authorList>
            <person name="Yoon J.-H."/>
        </authorList>
    </citation>
    <scope>NUCLEOTIDE SEQUENCE [LARGE SCALE GENOMIC DNA]</scope>
    <source>
        <strain evidence="2 3">HSMS-39</strain>
    </source>
</reference>
<keyword evidence="2" id="KW-0808">Transferase</keyword>
<evidence type="ECO:0000313" key="3">
    <source>
        <dbReference type="Proteomes" id="UP000308528"/>
    </source>
</evidence>
<feature type="domain" description="Glycosyltransferase 2-like" evidence="1">
    <location>
        <begin position="27"/>
        <end position="179"/>
    </location>
</feature>
<name>A0A4S4NIX0_9BACT</name>